<reference evidence="1" key="1">
    <citation type="journal article" date="2014" name="Int. J. Syst. Evol. Microbiol.">
        <title>Complete genome sequence of Corynebacterium casei LMG S-19264T (=DSM 44701T), isolated from a smear-ripened cheese.</title>
        <authorList>
            <consortium name="US DOE Joint Genome Institute (JGI-PGF)"/>
            <person name="Walter F."/>
            <person name="Albersmeier A."/>
            <person name="Kalinowski J."/>
            <person name="Ruckert C."/>
        </authorList>
    </citation>
    <scope>NUCLEOTIDE SEQUENCE</scope>
    <source>
        <strain evidence="1">CGMCC 1.12751</strain>
    </source>
</reference>
<dbReference type="EMBL" id="BMFQ01000001">
    <property type="protein sequence ID" value="GGG35538.1"/>
    <property type="molecule type" value="Genomic_DNA"/>
</dbReference>
<accession>A0A917GBX1</accession>
<dbReference type="Proteomes" id="UP000625976">
    <property type="component" value="Unassembled WGS sequence"/>
</dbReference>
<name>A0A917GBX1_9FLAO</name>
<evidence type="ECO:0000313" key="2">
    <source>
        <dbReference type="Proteomes" id="UP000625976"/>
    </source>
</evidence>
<gene>
    <name evidence="1" type="ORF">GCM10010976_04020</name>
</gene>
<dbReference type="AlphaFoldDB" id="A0A917GBX1"/>
<keyword evidence="2" id="KW-1185">Reference proteome</keyword>
<proteinExistence type="predicted"/>
<protein>
    <submittedName>
        <fullName evidence="1">Uncharacterized protein</fullName>
    </submittedName>
</protein>
<evidence type="ECO:0000313" key="1">
    <source>
        <dbReference type="EMBL" id="GGG35538.1"/>
    </source>
</evidence>
<organism evidence="1 2">
    <name type="scientific">Bizionia arctica</name>
    <dbReference type="NCBI Taxonomy" id="1495645"/>
    <lineage>
        <taxon>Bacteria</taxon>
        <taxon>Pseudomonadati</taxon>
        <taxon>Bacteroidota</taxon>
        <taxon>Flavobacteriia</taxon>
        <taxon>Flavobacteriales</taxon>
        <taxon>Flavobacteriaceae</taxon>
        <taxon>Bizionia</taxon>
    </lineage>
</organism>
<sequence>MAYKEAPQNSESADSFYNMFLEVTKQDNVALVAYKGASMAIKAKYAGTIKEKKNDFIEGVSYLEFAIEKEPNAIEPRFIRLGIQENSPKILKYKDNIDEDKLFLLIQYKNIPSTNLKTHIKDYILQSTVFTEEEKLSISNQ</sequence>
<comment type="caution">
    <text evidence="1">The sequence shown here is derived from an EMBL/GenBank/DDBJ whole genome shotgun (WGS) entry which is preliminary data.</text>
</comment>
<reference evidence="1" key="2">
    <citation type="submission" date="2020-09" db="EMBL/GenBank/DDBJ databases">
        <authorList>
            <person name="Sun Q."/>
            <person name="Zhou Y."/>
        </authorList>
    </citation>
    <scope>NUCLEOTIDE SEQUENCE</scope>
    <source>
        <strain evidence="1">CGMCC 1.12751</strain>
    </source>
</reference>